<feature type="transmembrane region" description="Helical" evidence="2">
    <location>
        <begin position="81"/>
        <end position="101"/>
    </location>
</feature>
<keyword evidence="2" id="KW-0812">Transmembrane</keyword>
<feature type="transmembrane region" description="Helical" evidence="2">
    <location>
        <begin position="193"/>
        <end position="213"/>
    </location>
</feature>
<feature type="transmembrane region" description="Helical" evidence="2">
    <location>
        <begin position="166"/>
        <end position="187"/>
    </location>
</feature>
<keyword evidence="2" id="KW-0472">Membrane</keyword>
<gene>
    <name evidence="3" type="ORF">AYO21_11621</name>
</gene>
<proteinExistence type="predicted"/>
<feature type="region of interest" description="Disordered" evidence="1">
    <location>
        <begin position="332"/>
        <end position="437"/>
    </location>
</feature>
<comment type="caution">
    <text evidence="3">The sequence shown here is derived from an EMBL/GenBank/DDBJ whole genome shotgun (WGS) entry which is preliminary data.</text>
</comment>
<evidence type="ECO:0000256" key="1">
    <source>
        <dbReference type="SAM" id="MobiDB-lite"/>
    </source>
</evidence>
<evidence type="ECO:0000256" key="2">
    <source>
        <dbReference type="SAM" id="Phobius"/>
    </source>
</evidence>
<feature type="compositionally biased region" description="Basic and acidic residues" evidence="1">
    <location>
        <begin position="415"/>
        <end position="429"/>
    </location>
</feature>
<dbReference type="Proteomes" id="UP000077002">
    <property type="component" value="Unassembled WGS sequence"/>
</dbReference>
<accession>A0A177EQE1</accession>
<name>A0A177EQE1_9EURO</name>
<feature type="transmembrane region" description="Helical" evidence="2">
    <location>
        <begin position="291"/>
        <end position="312"/>
    </location>
</feature>
<feature type="compositionally biased region" description="Polar residues" evidence="1">
    <location>
        <begin position="377"/>
        <end position="399"/>
    </location>
</feature>
<dbReference type="GeneID" id="34606710"/>
<dbReference type="EMBL" id="LVKK01000171">
    <property type="protein sequence ID" value="OAG34225.1"/>
    <property type="molecule type" value="Genomic_DNA"/>
</dbReference>
<keyword evidence="2" id="KW-1133">Transmembrane helix</keyword>
<feature type="transmembrane region" description="Helical" evidence="2">
    <location>
        <begin position="48"/>
        <end position="69"/>
    </location>
</feature>
<feature type="transmembrane region" description="Helical" evidence="2">
    <location>
        <begin position="113"/>
        <end position="133"/>
    </location>
</feature>
<reference evidence="3 4" key="1">
    <citation type="submission" date="2016-03" db="EMBL/GenBank/DDBJ databases">
        <title>Draft genome sequence of the Fonsecaea monophora CBS 269.37.</title>
        <authorList>
            <person name="Bombassaro A."/>
            <person name="Vinicius W.A."/>
            <person name="De Hoog S."/>
            <person name="Sun J."/>
            <person name="Souza E.M."/>
            <person name="Raittz R.T."/>
            <person name="Costa F."/>
            <person name="Leao A.C."/>
            <person name="Tadra-Sfeir M.Z."/>
            <person name="Baura V."/>
            <person name="Balsanelli E."/>
            <person name="Pedrosa F.O."/>
            <person name="Moreno L.F."/>
            <person name="Steffens M.B."/>
            <person name="Xi L."/>
            <person name="Bocca A.L."/>
            <person name="Felipe M.S."/>
            <person name="Teixeira M."/>
            <person name="Telles Filho F.Q."/>
            <person name="Azevedo C.M."/>
            <person name="Gomes R."/>
            <person name="Vicente V.A."/>
        </authorList>
    </citation>
    <scope>NUCLEOTIDE SEQUENCE [LARGE SCALE GENOMIC DNA]</scope>
    <source>
        <strain evidence="3 4">CBS 269.37</strain>
    </source>
</reference>
<evidence type="ECO:0000313" key="3">
    <source>
        <dbReference type="EMBL" id="OAG34225.1"/>
    </source>
</evidence>
<keyword evidence="4" id="KW-1185">Reference proteome</keyword>
<feature type="transmembrane region" description="Helical" evidence="2">
    <location>
        <begin position="20"/>
        <end position="42"/>
    </location>
</feature>
<dbReference type="RefSeq" id="XP_022506177.1">
    <property type="nucleotide sequence ID" value="XM_022661507.1"/>
</dbReference>
<organism evidence="3 4">
    <name type="scientific">Fonsecaea monophora</name>
    <dbReference type="NCBI Taxonomy" id="254056"/>
    <lineage>
        <taxon>Eukaryota</taxon>
        <taxon>Fungi</taxon>
        <taxon>Dikarya</taxon>
        <taxon>Ascomycota</taxon>
        <taxon>Pezizomycotina</taxon>
        <taxon>Eurotiomycetes</taxon>
        <taxon>Chaetothyriomycetidae</taxon>
        <taxon>Chaetothyriales</taxon>
        <taxon>Herpotrichiellaceae</taxon>
        <taxon>Fonsecaea</taxon>
    </lineage>
</organism>
<feature type="transmembrane region" description="Helical" evidence="2">
    <location>
        <begin position="262"/>
        <end position="285"/>
    </location>
</feature>
<evidence type="ECO:0000313" key="4">
    <source>
        <dbReference type="Proteomes" id="UP000077002"/>
    </source>
</evidence>
<dbReference type="AlphaFoldDB" id="A0A177EQE1"/>
<protein>
    <submittedName>
        <fullName evidence="3">Uncharacterized protein</fullName>
    </submittedName>
</protein>
<sequence>MFKNCLEKCWDICLRDKPSITIGSIFFIFSIYCGALVCSTLEPKVPQIVPLILGCVVSHLTYLFLIPTVRDGDGSLPHGKVVLAVALWLSVAGTTPLLRLFDVTDDQVYERTIQIILVFNAIIAQVCGGLIPLRRDLKKKADVGNYLKDVMAIWLLFQAWFKHPQWWFIGMVILQLGVFAVGAYSLVKTSSSIAWIISPVLLLVYSVLMVHLYHRFGRFDEPNGGNADNFTSTRRRWIQRAIQDPAVSFLARFFWLKRAAPLMTLVRVVVAFTLLSAALVTWGIIEDWKHIFYPQLFFLLFPSLCPSLWYALRVIKTSRCHAQGCQDEEGGIEVARTGPRPLSGDIKKGIHLEQPGPTGTSPSWNHQEHQSVGRPENTYQRSNPGGSGLRQSRSTHTNSLPPPPPPSPATVDVEFGDKRSGKRLERTDSRAPLVPKN</sequence>